<evidence type="ECO:0000256" key="2">
    <source>
        <dbReference type="ARBA" id="ARBA00022917"/>
    </source>
</evidence>
<dbReference type="Pfam" id="PF01765">
    <property type="entry name" value="RRF"/>
    <property type="match status" value="1"/>
</dbReference>
<evidence type="ECO:0000259" key="5">
    <source>
        <dbReference type="Pfam" id="PF01765"/>
    </source>
</evidence>
<dbReference type="NCBIfam" id="TIGR00496">
    <property type="entry name" value="frr"/>
    <property type="match status" value="1"/>
</dbReference>
<feature type="domain" description="Ribosome recycling factor" evidence="5">
    <location>
        <begin position="26"/>
        <end position="185"/>
    </location>
</feature>
<comment type="function">
    <text evidence="3">Responsible for the release of ribosomes from messenger RNA at the termination of protein biosynthesis. May increase the efficiency of translation by recycling ribosomes from one round of translation to another.</text>
</comment>
<keyword evidence="4" id="KW-0175">Coiled coil</keyword>
<dbReference type="PANTHER" id="PTHR20982:SF3">
    <property type="entry name" value="MITOCHONDRIAL RIBOSOME RECYCLING FACTOR PSEUDO 1"/>
    <property type="match status" value="1"/>
</dbReference>
<dbReference type="Proteomes" id="UP001172083">
    <property type="component" value="Unassembled WGS sequence"/>
</dbReference>
<dbReference type="InterPro" id="IPR036191">
    <property type="entry name" value="RRF_sf"/>
</dbReference>
<dbReference type="CDD" id="cd00520">
    <property type="entry name" value="RRF"/>
    <property type="match status" value="1"/>
</dbReference>
<sequence>MEEDIQFYLDHAKELMAKSIDHTKVGLQKLRAGKAMPNMLDDLKVEYYGNPTPISQVASINTPDARTIVVKPWEKSIISEIERSIINSDLGLNPQNDGELIRINIPPLTEDRRKILVKHARTEAENGKISVRNARKDANDHLKKLQKEGASEDMIKKAEGEVQKLTDSYTAKIEELLTKKEEEIMTI</sequence>
<name>A0ABT8L6E1_9BACT</name>
<evidence type="ECO:0000256" key="3">
    <source>
        <dbReference type="HAMAP-Rule" id="MF_00040"/>
    </source>
</evidence>
<feature type="coiled-coil region" evidence="4">
    <location>
        <begin position="128"/>
        <end position="175"/>
    </location>
</feature>
<comment type="subcellular location">
    <subcellularLocation>
        <location evidence="3">Cytoplasm</location>
    </subcellularLocation>
</comment>
<proteinExistence type="inferred from homology"/>
<keyword evidence="7" id="KW-1185">Reference proteome</keyword>
<comment type="similarity">
    <text evidence="1 3">Belongs to the RRF family.</text>
</comment>
<keyword evidence="3" id="KW-0963">Cytoplasm</keyword>
<dbReference type="HAMAP" id="MF_00040">
    <property type="entry name" value="RRF"/>
    <property type="match status" value="1"/>
</dbReference>
<protein>
    <recommendedName>
        <fullName evidence="3">Ribosome-recycling factor</fullName>
        <shortName evidence="3">RRF</shortName>
    </recommendedName>
    <alternativeName>
        <fullName evidence="3">Ribosome-releasing factor</fullName>
    </alternativeName>
</protein>
<dbReference type="Gene3D" id="3.30.1360.40">
    <property type="match status" value="1"/>
</dbReference>
<dbReference type="SUPFAM" id="SSF55194">
    <property type="entry name" value="Ribosome recycling factor, RRF"/>
    <property type="match status" value="1"/>
</dbReference>
<dbReference type="Gene3D" id="1.10.132.20">
    <property type="entry name" value="Ribosome-recycling factor"/>
    <property type="match status" value="1"/>
</dbReference>
<dbReference type="RefSeq" id="WP_346757692.1">
    <property type="nucleotide sequence ID" value="NZ_JAUJEB010000001.1"/>
</dbReference>
<evidence type="ECO:0000313" key="7">
    <source>
        <dbReference type="Proteomes" id="UP001172083"/>
    </source>
</evidence>
<evidence type="ECO:0000313" key="6">
    <source>
        <dbReference type="EMBL" id="MDN5212375.1"/>
    </source>
</evidence>
<dbReference type="InterPro" id="IPR023584">
    <property type="entry name" value="Ribosome_recyc_fac_dom"/>
</dbReference>
<comment type="caution">
    <text evidence="6">The sequence shown here is derived from an EMBL/GenBank/DDBJ whole genome shotgun (WGS) entry which is preliminary data.</text>
</comment>
<dbReference type="PANTHER" id="PTHR20982">
    <property type="entry name" value="RIBOSOME RECYCLING FACTOR"/>
    <property type="match status" value="1"/>
</dbReference>
<keyword evidence="2 3" id="KW-0648">Protein biosynthesis</keyword>
<evidence type="ECO:0000256" key="4">
    <source>
        <dbReference type="SAM" id="Coils"/>
    </source>
</evidence>
<reference evidence="6" key="1">
    <citation type="submission" date="2023-06" db="EMBL/GenBank/DDBJ databases">
        <title>Genomic of Agaribacillus aureum.</title>
        <authorList>
            <person name="Wang G."/>
        </authorList>
    </citation>
    <scope>NUCLEOTIDE SEQUENCE</scope>
    <source>
        <strain evidence="6">BMA12</strain>
    </source>
</reference>
<evidence type="ECO:0000256" key="1">
    <source>
        <dbReference type="ARBA" id="ARBA00005912"/>
    </source>
</evidence>
<accession>A0ABT8L6E1</accession>
<organism evidence="6 7">
    <name type="scientific">Agaribacillus aureus</name>
    <dbReference type="NCBI Taxonomy" id="3051825"/>
    <lineage>
        <taxon>Bacteria</taxon>
        <taxon>Pseudomonadati</taxon>
        <taxon>Bacteroidota</taxon>
        <taxon>Cytophagia</taxon>
        <taxon>Cytophagales</taxon>
        <taxon>Splendidivirgaceae</taxon>
        <taxon>Agaribacillus</taxon>
    </lineage>
</organism>
<dbReference type="EMBL" id="JAUJEB010000001">
    <property type="protein sequence ID" value="MDN5212375.1"/>
    <property type="molecule type" value="Genomic_DNA"/>
</dbReference>
<gene>
    <name evidence="3 6" type="primary">frr</name>
    <name evidence="6" type="ORF">QQ020_09975</name>
</gene>
<dbReference type="InterPro" id="IPR002661">
    <property type="entry name" value="Ribosome_recyc_fac"/>
</dbReference>